<sequence>MGKLHLKRTPEEQAARDLRKARKATRKAMKRSRPADLSGQERTRSSSPPRRRSYFSYGEGSSKRAEHELPGHKPDYDYIKAQVEEERFREKMWGAFGDDERLDSVEATLNSYAHVPRRWRSGGMERMDDELDIDPQMMEEEDYAEWVRASMWRKKHAAEHAEQELKKAERAARLEREKALREETARMEKAEEERRRQRRSEKERLRWVDARDAYEIRWKDLLGITDEQQDAQQELRFEDIPWPVMVIDVGPSLDKKGKGRAEEVTVDLEDLTVEAISAFLLPGGRIAENTTSDRDVVKKERRDKLRETMLRFHPDKFEGRILHRVHERDKERVRDAVGRVARAINELLVEKAK</sequence>
<dbReference type="STRING" id="98765.A0A2R6PW88"/>
<feature type="region of interest" description="Disordered" evidence="6">
    <location>
        <begin position="179"/>
        <end position="198"/>
    </location>
</feature>
<proteinExistence type="predicted"/>
<feature type="compositionally biased region" description="Basic and acidic residues" evidence="6">
    <location>
        <begin position="8"/>
        <end position="18"/>
    </location>
</feature>
<evidence type="ECO:0000313" key="7">
    <source>
        <dbReference type="EMBL" id="PSR97183.1"/>
    </source>
</evidence>
<name>A0A2R6PW88_9APHY</name>
<feature type="region of interest" description="Disordered" evidence="6">
    <location>
        <begin position="1"/>
        <end position="74"/>
    </location>
</feature>
<protein>
    <submittedName>
        <fullName evidence="7">Uncharacterized protein</fullName>
    </submittedName>
</protein>
<evidence type="ECO:0000256" key="6">
    <source>
        <dbReference type="SAM" id="MobiDB-lite"/>
    </source>
</evidence>
<dbReference type="InterPro" id="IPR038753">
    <property type="entry name" value="NFKBIL1"/>
</dbReference>
<dbReference type="OrthoDB" id="412109at2759"/>
<evidence type="ECO:0000256" key="1">
    <source>
        <dbReference type="ARBA" id="ARBA00004123"/>
    </source>
</evidence>
<evidence type="ECO:0000256" key="4">
    <source>
        <dbReference type="ARBA" id="ARBA00023043"/>
    </source>
</evidence>
<comment type="caution">
    <text evidence="7">The sequence shown here is derived from an EMBL/GenBank/DDBJ whole genome shotgun (WGS) entry which is preliminary data.</text>
</comment>
<dbReference type="GO" id="GO:0005634">
    <property type="term" value="C:nucleus"/>
    <property type="evidence" value="ECO:0007669"/>
    <property type="project" value="UniProtKB-SubCell"/>
</dbReference>
<dbReference type="GO" id="GO:0043124">
    <property type="term" value="P:negative regulation of canonical NF-kappaB signal transduction"/>
    <property type="evidence" value="ECO:0007669"/>
    <property type="project" value="InterPro"/>
</dbReference>
<feature type="compositionally biased region" description="Basic and acidic residues" evidence="6">
    <location>
        <begin position="61"/>
        <end position="74"/>
    </location>
</feature>
<dbReference type="AlphaFoldDB" id="A0A2R6PW88"/>
<organism evidence="7 8">
    <name type="scientific">Hermanssonia centrifuga</name>
    <dbReference type="NCBI Taxonomy" id="98765"/>
    <lineage>
        <taxon>Eukaryota</taxon>
        <taxon>Fungi</taxon>
        <taxon>Dikarya</taxon>
        <taxon>Basidiomycota</taxon>
        <taxon>Agaricomycotina</taxon>
        <taxon>Agaricomycetes</taxon>
        <taxon>Polyporales</taxon>
        <taxon>Meruliaceae</taxon>
        <taxon>Hermanssonia</taxon>
    </lineage>
</organism>
<keyword evidence="8" id="KW-1185">Reference proteome</keyword>
<evidence type="ECO:0000256" key="5">
    <source>
        <dbReference type="ARBA" id="ARBA00023242"/>
    </source>
</evidence>
<dbReference type="PANTHER" id="PTHR15263:SF1">
    <property type="entry name" value="NF-KAPPA-B INHIBITOR-LIKE PROTEIN 1"/>
    <property type="match status" value="1"/>
</dbReference>
<dbReference type="Proteomes" id="UP000186601">
    <property type="component" value="Unassembled WGS sequence"/>
</dbReference>
<keyword evidence="4" id="KW-0040">ANK repeat</keyword>
<dbReference type="EMBL" id="MLYV02000443">
    <property type="protein sequence ID" value="PSR97183.1"/>
    <property type="molecule type" value="Genomic_DNA"/>
</dbReference>
<keyword evidence="5" id="KW-0539">Nucleus</keyword>
<comment type="subcellular location">
    <subcellularLocation>
        <location evidence="1">Nucleus</location>
    </subcellularLocation>
</comment>
<gene>
    <name evidence="7" type="ORF">PHLCEN_2v4354</name>
</gene>
<feature type="compositionally biased region" description="Basic residues" evidence="6">
    <location>
        <begin position="19"/>
        <end position="32"/>
    </location>
</feature>
<evidence type="ECO:0000313" key="8">
    <source>
        <dbReference type="Proteomes" id="UP000186601"/>
    </source>
</evidence>
<accession>A0A2R6PW88</accession>
<reference evidence="7 8" key="1">
    <citation type="submission" date="2018-02" db="EMBL/GenBank/DDBJ databases">
        <title>Genome sequence of the basidiomycete white-rot fungus Phlebia centrifuga.</title>
        <authorList>
            <person name="Granchi Z."/>
            <person name="Peng M."/>
            <person name="de Vries R.P."/>
            <person name="Hilden K."/>
            <person name="Makela M.R."/>
            <person name="Grigoriev I."/>
            <person name="Riley R."/>
        </authorList>
    </citation>
    <scope>NUCLEOTIDE SEQUENCE [LARGE SCALE GENOMIC DNA]</scope>
    <source>
        <strain evidence="7 8">FBCC195</strain>
    </source>
</reference>
<dbReference type="PANTHER" id="PTHR15263">
    <property type="entry name" value="I-KAPPA-B-LIKE PROTEIN IKBL"/>
    <property type="match status" value="1"/>
</dbReference>
<keyword evidence="2" id="KW-0597">Phosphoprotein</keyword>
<evidence type="ECO:0000256" key="3">
    <source>
        <dbReference type="ARBA" id="ARBA00022737"/>
    </source>
</evidence>
<keyword evidence="3" id="KW-0677">Repeat</keyword>
<evidence type="ECO:0000256" key="2">
    <source>
        <dbReference type="ARBA" id="ARBA00022553"/>
    </source>
</evidence>